<dbReference type="EMBL" id="JAFIRN010000006">
    <property type="protein sequence ID" value="KAG5847525.1"/>
    <property type="molecule type" value="Genomic_DNA"/>
</dbReference>
<protein>
    <submittedName>
        <fullName evidence="1">Uncharacterized protein</fullName>
    </submittedName>
</protein>
<evidence type="ECO:0000313" key="1">
    <source>
        <dbReference type="EMBL" id="KAG5847525.1"/>
    </source>
</evidence>
<name>A0A9D3MHU4_ANGAN</name>
<proteinExistence type="predicted"/>
<gene>
    <name evidence="1" type="ORF">ANANG_G00126970</name>
</gene>
<comment type="caution">
    <text evidence="1">The sequence shown here is derived from an EMBL/GenBank/DDBJ whole genome shotgun (WGS) entry which is preliminary data.</text>
</comment>
<accession>A0A9D3MHU4</accession>
<dbReference type="Proteomes" id="UP001044222">
    <property type="component" value="Chromosome 6"/>
</dbReference>
<evidence type="ECO:0000313" key="2">
    <source>
        <dbReference type="Proteomes" id="UP001044222"/>
    </source>
</evidence>
<organism evidence="1 2">
    <name type="scientific">Anguilla anguilla</name>
    <name type="common">European freshwater eel</name>
    <name type="synonym">Muraena anguilla</name>
    <dbReference type="NCBI Taxonomy" id="7936"/>
    <lineage>
        <taxon>Eukaryota</taxon>
        <taxon>Metazoa</taxon>
        <taxon>Chordata</taxon>
        <taxon>Craniata</taxon>
        <taxon>Vertebrata</taxon>
        <taxon>Euteleostomi</taxon>
        <taxon>Actinopterygii</taxon>
        <taxon>Neopterygii</taxon>
        <taxon>Teleostei</taxon>
        <taxon>Anguilliformes</taxon>
        <taxon>Anguillidae</taxon>
        <taxon>Anguilla</taxon>
    </lineage>
</organism>
<dbReference type="AlphaFoldDB" id="A0A9D3MHU4"/>
<keyword evidence="2" id="KW-1185">Reference proteome</keyword>
<sequence length="158" mass="16372">MAVSRNAGDGVRGRTHAEGSGSVYVHLRLVPGVPTVVPTGPEPLCDAALQQVHVESHGARRAVHEVPELEAMRPGQLALRAEHAGGVTVEHAVALNIHGQVKPLHFQSNGIQGRPGQVSAVLVPAGHCELDGAVAARLGQCVVASSLEVVELAIVVRV</sequence>
<reference evidence="1" key="1">
    <citation type="submission" date="2021-01" db="EMBL/GenBank/DDBJ databases">
        <title>A chromosome-scale assembly of European eel, Anguilla anguilla.</title>
        <authorList>
            <person name="Henkel C."/>
            <person name="Jong-Raadsen S.A."/>
            <person name="Dufour S."/>
            <person name="Weltzien F.-A."/>
            <person name="Palstra A.P."/>
            <person name="Pelster B."/>
            <person name="Spaink H.P."/>
            <person name="Van Den Thillart G.E."/>
            <person name="Jansen H."/>
            <person name="Zahm M."/>
            <person name="Klopp C."/>
            <person name="Cedric C."/>
            <person name="Louis A."/>
            <person name="Berthelot C."/>
            <person name="Parey E."/>
            <person name="Roest Crollius H."/>
            <person name="Montfort J."/>
            <person name="Robinson-Rechavi M."/>
            <person name="Bucao C."/>
            <person name="Bouchez O."/>
            <person name="Gislard M."/>
            <person name="Lluch J."/>
            <person name="Milhes M."/>
            <person name="Lampietro C."/>
            <person name="Lopez Roques C."/>
            <person name="Donnadieu C."/>
            <person name="Braasch I."/>
            <person name="Desvignes T."/>
            <person name="Postlethwait J."/>
            <person name="Bobe J."/>
            <person name="Guiguen Y."/>
            <person name="Dirks R."/>
        </authorList>
    </citation>
    <scope>NUCLEOTIDE SEQUENCE</scope>
    <source>
        <strain evidence="1">Tag_6206</strain>
        <tissue evidence="1">Liver</tissue>
    </source>
</reference>